<dbReference type="Gene3D" id="3.40.50.720">
    <property type="entry name" value="NAD(P)-binding Rossmann-like Domain"/>
    <property type="match status" value="1"/>
</dbReference>
<dbReference type="OrthoDB" id="415383at2759"/>
<feature type="non-terminal residue" evidence="4">
    <location>
        <position position="1"/>
    </location>
</feature>
<dbReference type="Gene3D" id="3.90.180.10">
    <property type="entry name" value="Medium-chain alcohol dehydrogenases, catalytic domain"/>
    <property type="match status" value="1"/>
</dbReference>
<keyword evidence="1" id="KW-0521">NADP</keyword>
<dbReference type="Pfam" id="PF00107">
    <property type="entry name" value="ADH_zinc_N"/>
    <property type="match status" value="1"/>
</dbReference>
<gene>
    <name evidence="4" type="primary">MECR</name>
    <name evidence="4" type="ORF">SNEC2469_LOCUS25749</name>
</gene>
<name>A0A813A0F7_9DINO</name>
<dbReference type="Proteomes" id="UP000601435">
    <property type="component" value="Unassembled WGS sequence"/>
</dbReference>
<evidence type="ECO:0000259" key="3">
    <source>
        <dbReference type="Pfam" id="PF00107"/>
    </source>
</evidence>
<reference evidence="4" key="1">
    <citation type="submission" date="2021-02" db="EMBL/GenBank/DDBJ databases">
        <authorList>
            <person name="Dougan E. K."/>
            <person name="Rhodes N."/>
            <person name="Thang M."/>
            <person name="Chan C."/>
        </authorList>
    </citation>
    <scope>NUCLEOTIDE SEQUENCE</scope>
</reference>
<dbReference type="SUPFAM" id="SSF51735">
    <property type="entry name" value="NAD(P)-binding Rossmann-fold domains"/>
    <property type="match status" value="1"/>
</dbReference>
<dbReference type="AlphaFoldDB" id="A0A813A0F7"/>
<comment type="caution">
    <text evidence="4">The sequence shown here is derived from an EMBL/GenBank/DDBJ whole genome shotgun (WGS) entry which is preliminary data.</text>
</comment>
<feature type="domain" description="Alcohol dehydrogenase-like C-terminal" evidence="3">
    <location>
        <begin position="94"/>
        <end position="209"/>
    </location>
</feature>
<accession>A0A813A0F7</accession>
<protein>
    <submittedName>
        <fullName evidence="4">MECR protein</fullName>
    </submittedName>
</protein>
<keyword evidence="5" id="KW-1185">Reference proteome</keyword>
<evidence type="ECO:0000313" key="4">
    <source>
        <dbReference type="EMBL" id="CAE7843459.1"/>
    </source>
</evidence>
<sequence length="276" mass="29998">LPLGNEGSGLVVATGGGVWASHFVGKKVAFTGKSYAQYAVVDAFGMGPWGLPSSIKVEDACAYFVNPFTVISIVEAVRSKKGKAFIHTAAASQLGQMMVKYCQKEGIALVNLVRRKEQVELLQKLGAKYIVNTSDPEWKSMLGKMMMELQISQVVDCIAGDFTAELIELLPPGGTAWVYGRLSGKDLSSINPIQLIYFGKKLEGFLVSSWIFKDGMVRGLLRARKQAAIVAKNFDIFGSQGFKDVSMKDMHQAYCSHLASGATGGKLRVRPWSFKG</sequence>
<evidence type="ECO:0000256" key="1">
    <source>
        <dbReference type="ARBA" id="ARBA00022857"/>
    </source>
</evidence>
<dbReference type="EMBL" id="CAJNJA010051219">
    <property type="protein sequence ID" value="CAE7843459.1"/>
    <property type="molecule type" value="Genomic_DNA"/>
</dbReference>
<dbReference type="PANTHER" id="PTHR48106:SF18">
    <property type="entry name" value="QUINONE OXIDOREDUCTASE PIG3"/>
    <property type="match status" value="1"/>
</dbReference>
<dbReference type="GO" id="GO:0016651">
    <property type="term" value="F:oxidoreductase activity, acting on NAD(P)H"/>
    <property type="evidence" value="ECO:0007669"/>
    <property type="project" value="TreeGrafter"/>
</dbReference>
<dbReference type="InterPro" id="IPR036291">
    <property type="entry name" value="NAD(P)-bd_dom_sf"/>
</dbReference>
<dbReference type="GO" id="GO:0070402">
    <property type="term" value="F:NADPH binding"/>
    <property type="evidence" value="ECO:0007669"/>
    <property type="project" value="TreeGrafter"/>
</dbReference>
<organism evidence="4 5">
    <name type="scientific">Symbiodinium necroappetens</name>
    <dbReference type="NCBI Taxonomy" id="1628268"/>
    <lineage>
        <taxon>Eukaryota</taxon>
        <taxon>Sar</taxon>
        <taxon>Alveolata</taxon>
        <taxon>Dinophyceae</taxon>
        <taxon>Suessiales</taxon>
        <taxon>Symbiodiniaceae</taxon>
        <taxon>Symbiodinium</taxon>
    </lineage>
</organism>
<evidence type="ECO:0000256" key="2">
    <source>
        <dbReference type="ARBA" id="ARBA00023002"/>
    </source>
</evidence>
<evidence type="ECO:0000313" key="5">
    <source>
        <dbReference type="Proteomes" id="UP000601435"/>
    </source>
</evidence>
<proteinExistence type="predicted"/>
<dbReference type="InterPro" id="IPR013149">
    <property type="entry name" value="ADH-like_C"/>
</dbReference>
<dbReference type="PANTHER" id="PTHR48106">
    <property type="entry name" value="QUINONE OXIDOREDUCTASE PIG3-RELATED"/>
    <property type="match status" value="1"/>
</dbReference>
<dbReference type="InterPro" id="IPR011032">
    <property type="entry name" value="GroES-like_sf"/>
</dbReference>
<keyword evidence="2" id="KW-0560">Oxidoreductase</keyword>
<dbReference type="SUPFAM" id="SSF50129">
    <property type="entry name" value="GroES-like"/>
    <property type="match status" value="1"/>
</dbReference>